<protein>
    <submittedName>
        <fullName evidence="1">Uncharacterized protein</fullName>
    </submittedName>
</protein>
<dbReference type="NCBIfam" id="NF037970">
    <property type="entry name" value="vanZ_1"/>
    <property type="match status" value="1"/>
</dbReference>
<evidence type="ECO:0000313" key="1">
    <source>
        <dbReference type="EMBL" id="BBH19574.1"/>
    </source>
</evidence>
<keyword evidence="2" id="KW-1185">Reference proteome</keyword>
<gene>
    <name evidence="1" type="ORF">Back11_09190</name>
</gene>
<evidence type="ECO:0000313" key="2">
    <source>
        <dbReference type="Proteomes" id="UP000275368"/>
    </source>
</evidence>
<dbReference type="Proteomes" id="UP000275368">
    <property type="component" value="Chromosome"/>
</dbReference>
<dbReference type="InterPro" id="IPR006976">
    <property type="entry name" value="VanZ-like"/>
</dbReference>
<organism evidence="1 2">
    <name type="scientific">Paenibacillus baekrokdamisoli</name>
    <dbReference type="NCBI Taxonomy" id="1712516"/>
    <lineage>
        <taxon>Bacteria</taxon>
        <taxon>Bacillati</taxon>
        <taxon>Bacillota</taxon>
        <taxon>Bacilli</taxon>
        <taxon>Bacillales</taxon>
        <taxon>Paenibacillaceae</taxon>
        <taxon>Paenibacillus</taxon>
    </lineage>
</organism>
<proteinExistence type="predicted"/>
<dbReference type="KEGG" id="pbk:Back11_09190"/>
<dbReference type="Pfam" id="PF04892">
    <property type="entry name" value="VanZ"/>
    <property type="match status" value="1"/>
</dbReference>
<dbReference type="AlphaFoldDB" id="A0A3G9J8H1"/>
<accession>A0A3G9J8H1</accession>
<name>A0A3G9J8H1_9BACL</name>
<sequence>MFGFSSQPYSAQTIQPWMKSLISEQKLAKVVPSVTVHYHHATIVAKKEPYRYIEFLFRKSAHLFVYAMLGAIFCALLSTLKQRGYRIMGIVFLYVLTISSLDEWNQARVTMRTSAIQDVIVDLVGGCIGITAVLLLMRTRLGRAINPSTFKS</sequence>
<dbReference type="EMBL" id="AP019308">
    <property type="protein sequence ID" value="BBH19574.1"/>
    <property type="molecule type" value="Genomic_DNA"/>
</dbReference>
<reference evidence="1 2" key="1">
    <citation type="submission" date="2018-11" db="EMBL/GenBank/DDBJ databases">
        <title>Complete genome sequence of Paenibacillus baekrokdamisoli strain KCTC 33723.</title>
        <authorList>
            <person name="Kang S.W."/>
            <person name="Lee K.C."/>
            <person name="Kim K.K."/>
            <person name="Kim J.S."/>
            <person name="Kim D.S."/>
            <person name="Ko S.H."/>
            <person name="Yang S.H."/>
            <person name="Lee J.S."/>
        </authorList>
    </citation>
    <scope>NUCLEOTIDE SEQUENCE [LARGE SCALE GENOMIC DNA]</scope>
    <source>
        <strain evidence="1 2">KCTC 33723</strain>
    </source>
</reference>